<feature type="non-terminal residue" evidence="2">
    <location>
        <position position="1"/>
    </location>
</feature>
<dbReference type="Gene3D" id="3.40.50.300">
    <property type="entry name" value="P-loop containing nucleotide triphosphate hydrolases"/>
    <property type="match status" value="1"/>
</dbReference>
<dbReference type="InterPro" id="IPR027417">
    <property type="entry name" value="P-loop_NTPase"/>
</dbReference>
<accession>A0ABT1SVD8</accession>
<dbReference type="EMBL" id="JANGEW010000363">
    <property type="protein sequence ID" value="MCQ5343845.1"/>
    <property type="molecule type" value="Genomic_DNA"/>
</dbReference>
<keyword evidence="2" id="KW-0067">ATP-binding</keyword>
<feature type="domain" description="ABC transporter" evidence="1">
    <location>
        <begin position="3"/>
        <end position="68"/>
    </location>
</feature>
<gene>
    <name evidence="2" type="ORF">NE675_12600</name>
</gene>
<dbReference type="RefSeq" id="WP_371130508.1">
    <property type="nucleotide sequence ID" value="NZ_JANGEW010000363.1"/>
</dbReference>
<dbReference type="SUPFAM" id="SSF52540">
    <property type="entry name" value="P-loop containing nucleoside triphosphate hydrolases"/>
    <property type="match status" value="1"/>
</dbReference>
<organism evidence="2 3">
    <name type="scientific">Megasphaera massiliensis</name>
    <dbReference type="NCBI Taxonomy" id="1232428"/>
    <lineage>
        <taxon>Bacteria</taxon>
        <taxon>Bacillati</taxon>
        <taxon>Bacillota</taxon>
        <taxon>Negativicutes</taxon>
        <taxon>Veillonellales</taxon>
        <taxon>Veillonellaceae</taxon>
        <taxon>Megasphaera</taxon>
    </lineage>
</organism>
<keyword evidence="2" id="KW-0547">Nucleotide-binding</keyword>
<comment type="caution">
    <text evidence="2">The sequence shown here is derived from an EMBL/GenBank/DDBJ whole genome shotgun (WGS) entry which is preliminary data.</text>
</comment>
<protein>
    <submittedName>
        <fullName evidence="2">Lipopolysaccharide ABC transporter ATP-binding protein</fullName>
    </submittedName>
</protein>
<dbReference type="Proteomes" id="UP001206692">
    <property type="component" value="Unassembled WGS sequence"/>
</dbReference>
<proteinExistence type="predicted"/>
<dbReference type="InterPro" id="IPR003439">
    <property type="entry name" value="ABC_transporter-like_ATP-bd"/>
</dbReference>
<evidence type="ECO:0000313" key="3">
    <source>
        <dbReference type="Proteomes" id="UP001206692"/>
    </source>
</evidence>
<feature type="non-terminal residue" evidence="2">
    <location>
        <position position="68"/>
    </location>
</feature>
<reference evidence="2 3" key="1">
    <citation type="submission" date="2022-06" db="EMBL/GenBank/DDBJ databases">
        <title>Isolation of gut microbiota from human fecal samples.</title>
        <authorList>
            <person name="Pamer E.G."/>
            <person name="Barat B."/>
            <person name="Waligurski E."/>
            <person name="Medina S."/>
            <person name="Paddock L."/>
            <person name="Mostad J."/>
        </authorList>
    </citation>
    <scope>NUCLEOTIDE SEQUENCE [LARGE SCALE GENOMIC DNA]</scope>
    <source>
        <strain evidence="2 3">DFI.1.1</strain>
    </source>
</reference>
<dbReference type="GO" id="GO:0005524">
    <property type="term" value="F:ATP binding"/>
    <property type="evidence" value="ECO:0007669"/>
    <property type="project" value="UniProtKB-KW"/>
</dbReference>
<dbReference type="Pfam" id="PF00005">
    <property type="entry name" value="ABC_tran"/>
    <property type="match status" value="1"/>
</dbReference>
<evidence type="ECO:0000313" key="2">
    <source>
        <dbReference type="EMBL" id="MCQ5343845.1"/>
    </source>
</evidence>
<keyword evidence="3" id="KW-1185">Reference proteome</keyword>
<name>A0ABT1SVD8_9FIRM</name>
<sequence length="68" mass="7853">AHGIGYLPQEAAIFRKLTLEDKLLSLLETTKLSKKQHHEKAEAMMEEFSITQLRDRFGIQLSGGERRR</sequence>
<evidence type="ECO:0000259" key="1">
    <source>
        <dbReference type="Pfam" id="PF00005"/>
    </source>
</evidence>